<reference evidence="2" key="2">
    <citation type="submission" date="2020-09" db="EMBL/GenBank/DDBJ databases">
        <authorList>
            <person name="Sun Q."/>
            <person name="Kim S."/>
        </authorList>
    </citation>
    <scope>NUCLEOTIDE SEQUENCE</scope>
    <source>
        <strain evidence="2">KCTC 23714</strain>
    </source>
</reference>
<dbReference type="RefSeq" id="WP_189633296.1">
    <property type="nucleotide sequence ID" value="NZ_BMYQ01000003.1"/>
</dbReference>
<evidence type="ECO:0000313" key="2">
    <source>
        <dbReference type="EMBL" id="GGW27964.1"/>
    </source>
</evidence>
<keyword evidence="1" id="KW-0732">Signal</keyword>
<name>A0A918IR68_9RHOB</name>
<gene>
    <name evidence="2" type="ORF">GCM10011452_15720</name>
</gene>
<organism evidence="2 3">
    <name type="scientific">Gemmobacter lanyuensis</name>
    <dbReference type="NCBI Taxonomy" id="1054497"/>
    <lineage>
        <taxon>Bacteria</taxon>
        <taxon>Pseudomonadati</taxon>
        <taxon>Pseudomonadota</taxon>
        <taxon>Alphaproteobacteria</taxon>
        <taxon>Rhodobacterales</taxon>
        <taxon>Paracoccaceae</taxon>
        <taxon>Gemmobacter</taxon>
    </lineage>
</organism>
<keyword evidence="3" id="KW-1185">Reference proteome</keyword>
<protein>
    <submittedName>
        <fullName evidence="2">Uncharacterized protein</fullName>
    </submittedName>
</protein>
<dbReference type="EMBL" id="BMYQ01000003">
    <property type="protein sequence ID" value="GGW27964.1"/>
    <property type="molecule type" value="Genomic_DNA"/>
</dbReference>
<evidence type="ECO:0000313" key="3">
    <source>
        <dbReference type="Proteomes" id="UP000628984"/>
    </source>
</evidence>
<feature type="chain" id="PRO_5037435140" evidence="1">
    <location>
        <begin position="23"/>
        <end position="126"/>
    </location>
</feature>
<proteinExistence type="predicted"/>
<evidence type="ECO:0000256" key="1">
    <source>
        <dbReference type="SAM" id="SignalP"/>
    </source>
</evidence>
<reference evidence="2" key="1">
    <citation type="journal article" date="2014" name="Int. J. Syst. Evol. Microbiol.">
        <title>Complete genome sequence of Corynebacterium casei LMG S-19264T (=DSM 44701T), isolated from a smear-ripened cheese.</title>
        <authorList>
            <consortium name="US DOE Joint Genome Institute (JGI-PGF)"/>
            <person name="Walter F."/>
            <person name="Albersmeier A."/>
            <person name="Kalinowski J."/>
            <person name="Ruckert C."/>
        </authorList>
    </citation>
    <scope>NUCLEOTIDE SEQUENCE</scope>
    <source>
        <strain evidence="2">KCTC 23714</strain>
    </source>
</reference>
<accession>A0A918IR68</accession>
<dbReference type="Proteomes" id="UP000628984">
    <property type="component" value="Unassembled WGS sequence"/>
</dbReference>
<feature type="signal peptide" evidence="1">
    <location>
        <begin position="1"/>
        <end position="22"/>
    </location>
</feature>
<dbReference type="AlphaFoldDB" id="A0A918IR68"/>
<comment type="caution">
    <text evidence="2">The sequence shown here is derived from an EMBL/GenBank/DDBJ whole genome shotgun (WGS) entry which is preliminary data.</text>
</comment>
<sequence>MRLAYLSIAVALGLASPAAAWLAPNSLTVTDQGGGRFEVHSRGGLSNPDAFCAAGDYAVQQLNLVPTARIWRVSPPPRRSGEGIVFSTSPEGAAPKTGLFMFGTDDGSVSVAFAQQMCDRMRLRVK</sequence>